<name>A0A6A2JGR7_BACSE</name>
<gene>
    <name evidence="1" type="ORF">F9962_06885</name>
</gene>
<dbReference type="EMBL" id="WCLP01000014">
    <property type="protein sequence ID" value="KAB5282198.1"/>
    <property type="molecule type" value="Genomic_DNA"/>
</dbReference>
<comment type="caution">
    <text evidence="1">The sequence shown here is derived from an EMBL/GenBank/DDBJ whole genome shotgun (WGS) entry which is preliminary data.</text>
</comment>
<protein>
    <submittedName>
        <fullName evidence="1">DUF4241 domain-containing protein</fullName>
    </submittedName>
</protein>
<reference evidence="1 2" key="1">
    <citation type="journal article" date="2019" name="Nat. Med.">
        <title>A library of human gut bacterial isolates paired with longitudinal multiomics data enables mechanistic microbiome research.</title>
        <authorList>
            <person name="Poyet M."/>
            <person name="Groussin M."/>
            <person name="Gibbons S.M."/>
            <person name="Avila-Pacheco J."/>
            <person name="Jiang X."/>
            <person name="Kearney S.M."/>
            <person name="Perrotta A.R."/>
            <person name="Berdy B."/>
            <person name="Zhao S."/>
            <person name="Lieberman T.D."/>
            <person name="Swanson P.K."/>
            <person name="Smith M."/>
            <person name="Roesemann S."/>
            <person name="Alexander J.E."/>
            <person name="Rich S.A."/>
            <person name="Livny J."/>
            <person name="Vlamakis H."/>
            <person name="Clish C."/>
            <person name="Bullock K."/>
            <person name="Deik A."/>
            <person name="Scott J."/>
            <person name="Pierce K.A."/>
            <person name="Xavier R.J."/>
            <person name="Alm E.J."/>
        </authorList>
    </citation>
    <scope>NUCLEOTIDE SEQUENCE [LARGE SCALE GENOMIC DNA]</scope>
    <source>
        <strain evidence="1 2">BIOML-A17</strain>
    </source>
</reference>
<dbReference type="Proteomes" id="UP000440773">
    <property type="component" value="Unassembled WGS sequence"/>
</dbReference>
<sequence>MKELENNWLKKWESVKEKTVCPVDLNTYFEQKEIAGKSLTTINIGLCDLPSGNILVRDPLVYLPDRNERPYFQKAPAGRYETEICVIKSDNEDCDRYAAVRLRFNDKRAVRFYEALVGKENLDEPLEEGDYFGFCVDAGLGCICDEVVHRIYCDWDEQWRKDNPDDNPYDGYFAALFKENYHRHPEYQRADGDWLNWQVPGTEYHIPIFQSGFGDGTYPVYWGIDEKGEICQLVIQFIDIELAYGNDDEN</sequence>
<dbReference type="AlphaFoldDB" id="A0A6A2JGR7"/>
<dbReference type="Pfam" id="PF14025">
    <property type="entry name" value="DUF4241"/>
    <property type="match status" value="1"/>
</dbReference>
<dbReference type="InterPro" id="IPR025335">
    <property type="entry name" value="DUF4241"/>
</dbReference>
<organism evidence="1 2">
    <name type="scientific">Bacteroides stercoris</name>
    <dbReference type="NCBI Taxonomy" id="46506"/>
    <lineage>
        <taxon>Bacteria</taxon>
        <taxon>Pseudomonadati</taxon>
        <taxon>Bacteroidota</taxon>
        <taxon>Bacteroidia</taxon>
        <taxon>Bacteroidales</taxon>
        <taxon>Bacteroidaceae</taxon>
        <taxon>Bacteroides</taxon>
    </lineage>
</organism>
<dbReference type="RefSeq" id="WP_151870652.1">
    <property type="nucleotide sequence ID" value="NZ_WCLO01000008.1"/>
</dbReference>
<evidence type="ECO:0000313" key="2">
    <source>
        <dbReference type="Proteomes" id="UP000440773"/>
    </source>
</evidence>
<proteinExistence type="predicted"/>
<evidence type="ECO:0000313" key="1">
    <source>
        <dbReference type="EMBL" id="KAB5282198.1"/>
    </source>
</evidence>
<accession>A0A6A2JGR7</accession>